<feature type="region of interest" description="Disordered" evidence="1">
    <location>
        <begin position="108"/>
        <end position="137"/>
    </location>
</feature>
<dbReference type="Gene3D" id="2.30.29.30">
    <property type="entry name" value="Pleckstrin-homology domain (PH domain)/Phosphotyrosine-binding domain (PTB)"/>
    <property type="match status" value="2"/>
</dbReference>
<organism evidence="3 4">
    <name type="scientific">Amphimedon queenslandica</name>
    <name type="common">Sponge</name>
    <dbReference type="NCBI Taxonomy" id="400682"/>
    <lineage>
        <taxon>Eukaryota</taxon>
        <taxon>Metazoa</taxon>
        <taxon>Porifera</taxon>
        <taxon>Demospongiae</taxon>
        <taxon>Heteroscleromorpha</taxon>
        <taxon>Haplosclerida</taxon>
        <taxon>Niphatidae</taxon>
        <taxon>Amphimedon</taxon>
    </lineage>
</organism>
<dbReference type="GO" id="GO:0007169">
    <property type="term" value="P:cell surface receptor protein tyrosine kinase signaling pathway"/>
    <property type="evidence" value="ECO:0007669"/>
    <property type="project" value="TreeGrafter"/>
</dbReference>
<dbReference type="Proteomes" id="UP000007879">
    <property type="component" value="Unassembled WGS sequence"/>
</dbReference>
<dbReference type="EnsemblMetazoa" id="XM_011404187.2">
    <property type="protein sequence ID" value="XP_011402489.1"/>
    <property type="gene ID" value="LOC105311939"/>
</dbReference>
<dbReference type="AlphaFoldDB" id="A0AAN0IJQ6"/>
<dbReference type="GO" id="GO:0005737">
    <property type="term" value="C:cytoplasm"/>
    <property type="evidence" value="ECO:0007669"/>
    <property type="project" value="TreeGrafter"/>
</dbReference>
<reference evidence="3" key="2">
    <citation type="submission" date="2024-06" db="UniProtKB">
        <authorList>
            <consortium name="EnsemblMetazoa"/>
        </authorList>
    </citation>
    <scope>IDENTIFICATION</scope>
</reference>
<keyword evidence="4" id="KW-1185">Reference proteome</keyword>
<reference evidence="4" key="1">
    <citation type="journal article" date="2010" name="Nature">
        <title>The Amphimedon queenslandica genome and the evolution of animal complexity.</title>
        <authorList>
            <person name="Srivastava M."/>
            <person name="Simakov O."/>
            <person name="Chapman J."/>
            <person name="Fahey B."/>
            <person name="Gauthier M.E."/>
            <person name="Mitros T."/>
            <person name="Richards G.S."/>
            <person name="Conaco C."/>
            <person name="Dacre M."/>
            <person name="Hellsten U."/>
            <person name="Larroux C."/>
            <person name="Putnam N.H."/>
            <person name="Stanke M."/>
            <person name="Adamska M."/>
            <person name="Darling A."/>
            <person name="Degnan S.M."/>
            <person name="Oakley T.H."/>
            <person name="Plachetzki D.C."/>
            <person name="Zhai Y."/>
            <person name="Adamski M."/>
            <person name="Calcino A."/>
            <person name="Cummins S.F."/>
            <person name="Goodstein D.M."/>
            <person name="Harris C."/>
            <person name="Jackson D.J."/>
            <person name="Leys S.P."/>
            <person name="Shu S."/>
            <person name="Woodcroft B.J."/>
            <person name="Vervoort M."/>
            <person name="Kosik K.S."/>
            <person name="Manning G."/>
            <person name="Degnan B.M."/>
            <person name="Rokhsar D.S."/>
        </authorList>
    </citation>
    <scope>NUCLEOTIDE SEQUENCE [LARGE SCALE GENOMIC DNA]</scope>
</reference>
<sequence>MNEDVVRRGYVKVSATKGLGNSLSLRQRKYWVVLKGESRSTKACIEIYKSEDDVLRKSPTKLVAIDQISRLQSVIERKELTLVMYAESVSLICSSRADHDDWLKDIESVRGGQTGGGGGGGKAAKGAALSKSTPDEGPFRVRLRPSPSLLFHGSCILEIQKDFDRNIFNIALFADEIPPRLIVKWQIDHIRQYGSNEIAFKFQSGSKSPTNVDWFILDTDSGDAPRIHRAVDYWAHHIVEQANNMIPSRSSSVGTNIRPTSSLPISPPVPPLPTAMRTSSIPNGNGSGVYQPLIASTVQPTPIYDGIDNRQVPSSPPPAIPPLPSSLGGSNSVYQPLTHTPNGMSPRPSQEYAGLSELTREPSQRHLPPPVPPSTSVPSQSADYMGLNFSSRDQPAESTYMDLNVPKT</sequence>
<feature type="domain" description="PH" evidence="2">
    <location>
        <begin position="4"/>
        <end position="111"/>
    </location>
</feature>
<evidence type="ECO:0000256" key="1">
    <source>
        <dbReference type="SAM" id="MobiDB-lite"/>
    </source>
</evidence>
<dbReference type="PANTHER" id="PTHR21258">
    <property type="entry name" value="DOCKING PROTEIN RELATED"/>
    <property type="match status" value="1"/>
</dbReference>
<evidence type="ECO:0000259" key="2">
    <source>
        <dbReference type="PROSITE" id="PS50003"/>
    </source>
</evidence>
<dbReference type="KEGG" id="aqu:105311939"/>
<dbReference type="SUPFAM" id="SSF50729">
    <property type="entry name" value="PH domain-like"/>
    <property type="match status" value="2"/>
</dbReference>
<name>A0AAN0IJQ6_AMPQE</name>
<protein>
    <recommendedName>
        <fullName evidence="2">PH domain-containing protein</fullName>
    </recommendedName>
</protein>
<feature type="compositionally biased region" description="Polar residues" evidence="1">
    <location>
        <begin position="248"/>
        <end position="258"/>
    </location>
</feature>
<feature type="compositionally biased region" description="Polar residues" evidence="1">
    <location>
        <begin position="388"/>
        <end position="397"/>
    </location>
</feature>
<dbReference type="InterPro" id="IPR050996">
    <property type="entry name" value="Docking_Protein_DOK"/>
</dbReference>
<dbReference type="SMART" id="SM01244">
    <property type="entry name" value="IRS"/>
    <property type="match status" value="1"/>
</dbReference>
<feature type="region of interest" description="Disordered" evidence="1">
    <location>
        <begin position="248"/>
        <end position="288"/>
    </location>
</feature>
<dbReference type="PROSITE" id="PS50003">
    <property type="entry name" value="PH_DOMAIN"/>
    <property type="match status" value="1"/>
</dbReference>
<dbReference type="InterPro" id="IPR001849">
    <property type="entry name" value="PH_domain"/>
</dbReference>
<feature type="region of interest" description="Disordered" evidence="1">
    <location>
        <begin position="301"/>
        <end position="408"/>
    </location>
</feature>
<accession>A0AAN0IJQ6</accession>
<dbReference type="SMART" id="SM00233">
    <property type="entry name" value="PH"/>
    <property type="match status" value="1"/>
</dbReference>
<evidence type="ECO:0000313" key="3">
    <source>
        <dbReference type="EnsemblMetazoa" id="XP_011402489.1"/>
    </source>
</evidence>
<evidence type="ECO:0000313" key="4">
    <source>
        <dbReference type="Proteomes" id="UP000007879"/>
    </source>
</evidence>
<dbReference type="InterPro" id="IPR011993">
    <property type="entry name" value="PH-like_dom_sf"/>
</dbReference>
<proteinExistence type="predicted"/>
<feature type="compositionally biased region" description="Pro residues" evidence="1">
    <location>
        <begin position="314"/>
        <end position="324"/>
    </location>
</feature>
<feature type="compositionally biased region" description="Gly residues" evidence="1">
    <location>
        <begin position="112"/>
        <end position="123"/>
    </location>
</feature>
<feature type="compositionally biased region" description="Polar residues" evidence="1">
    <location>
        <begin position="333"/>
        <end position="343"/>
    </location>
</feature>
<gene>
    <name evidence="3" type="primary">105311939</name>
</gene>
<dbReference type="PANTHER" id="PTHR21258:SF62">
    <property type="entry name" value="INSULIN RECEPTOR SUBSTRATE 1"/>
    <property type="match status" value="1"/>
</dbReference>